<evidence type="ECO:0000256" key="1">
    <source>
        <dbReference type="ARBA" id="ARBA00004651"/>
    </source>
</evidence>
<dbReference type="Pfam" id="PF02653">
    <property type="entry name" value="BPD_transp_2"/>
    <property type="match status" value="1"/>
</dbReference>
<feature type="transmembrane region" description="Helical" evidence="9">
    <location>
        <begin position="245"/>
        <end position="272"/>
    </location>
</feature>
<evidence type="ECO:0000313" key="11">
    <source>
        <dbReference type="Proteomes" id="UP000239907"/>
    </source>
</evidence>
<evidence type="ECO:0000256" key="3">
    <source>
        <dbReference type="ARBA" id="ARBA00022475"/>
    </source>
</evidence>
<name>A0A2S7TYA1_9BACT</name>
<dbReference type="CDD" id="cd06582">
    <property type="entry name" value="TM_PBP1_LivH_like"/>
    <property type="match status" value="1"/>
</dbReference>
<feature type="transmembrane region" description="Helical" evidence="9">
    <location>
        <begin position="153"/>
        <end position="178"/>
    </location>
</feature>
<evidence type="ECO:0000256" key="9">
    <source>
        <dbReference type="SAM" id="Phobius"/>
    </source>
</evidence>
<proteinExistence type="inferred from homology"/>
<comment type="similarity">
    <text evidence="8">Belongs to the binding-protein-dependent transport system permease family. LivHM subfamily.</text>
</comment>
<dbReference type="GO" id="GO:0005886">
    <property type="term" value="C:plasma membrane"/>
    <property type="evidence" value="ECO:0007669"/>
    <property type="project" value="UniProtKB-SubCell"/>
</dbReference>
<dbReference type="RefSeq" id="WP_206018676.1">
    <property type="nucleotide sequence ID" value="NZ_MQWA01000001.1"/>
</dbReference>
<keyword evidence="6 9" id="KW-1133">Transmembrane helix</keyword>
<protein>
    <submittedName>
        <fullName evidence="10">Urea ABC transporter permease subunit UrtB</fullName>
    </submittedName>
</protein>
<dbReference type="PANTHER" id="PTHR11795:SF447">
    <property type="entry name" value="ABC TRANSPORTER PERMEASE PROTEIN"/>
    <property type="match status" value="1"/>
</dbReference>
<dbReference type="GO" id="GO:0006865">
    <property type="term" value="P:amino acid transport"/>
    <property type="evidence" value="ECO:0007669"/>
    <property type="project" value="UniProtKB-KW"/>
</dbReference>
<keyword evidence="11" id="KW-1185">Reference proteome</keyword>
<evidence type="ECO:0000256" key="6">
    <source>
        <dbReference type="ARBA" id="ARBA00022989"/>
    </source>
</evidence>
<dbReference type="EMBL" id="MQWA01000001">
    <property type="protein sequence ID" value="PQJ27191.1"/>
    <property type="molecule type" value="Genomic_DNA"/>
</dbReference>
<feature type="transmembrane region" description="Helical" evidence="9">
    <location>
        <begin position="77"/>
        <end position="101"/>
    </location>
</feature>
<dbReference type="Proteomes" id="UP000239907">
    <property type="component" value="Unassembled WGS sequence"/>
</dbReference>
<comment type="caution">
    <text evidence="10">The sequence shown here is derived from an EMBL/GenBank/DDBJ whole genome shotgun (WGS) entry which is preliminary data.</text>
</comment>
<evidence type="ECO:0000256" key="7">
    <source>
        <dbReference type="ARBA" id="ARBA00023136"/>
    </source>
</evidence>
<dbReference type="InterPro" id="IPR052157">
    <property type="entry name" value="BCAA_transport_permease"/>
</dbReference>
<dbReference type="InterPro" id="IPR001851">
    <property type="entry name" value="ABC_transp_permease"/>
</dbReference>
<feature type="transmembrane region" description="Helical" evidence="9">
    <location>
        <begin position="284"/>
        <end position="302"/>
    </location>
</feature>
<dbReference type="PANTHER" id="PTHR11795">
    <property type="entry name" value="BRANCHED-CHAIN AMINO ACID TRANSPORT SYSTEM PERMEASE PROTEIN LIVH"/>
    <property type="match status" value="1"/>
</dbReference>
<organism evidence="10 11">
    <name type="scientific">Rubritalea profundi</name>
    <dbReference type="NCBI Taxonomy" id="1658618"/>
    <lineage>
        <taxon>Bacteria</taxon>
        <taxon>Pseudomonadati</taxon>
        <taxon>Verrucomicrobiota</taxon>
        <taxon>Verrucomicrobiia</taxon>
        <taxon>Verrucomicrobiales</taxon>
        <taxon>Rubritaleaceae</taxon>
        <taxon>Rubritalea</taxon>
    </lineage>
</organism>
<keyword evidence="4 9" id="KW-0812">Transmembrane</keyword>
<sequence length="308" mass="34075">MFDEYTFEELKAILIMQSFGGLSLLCIYVLMGLGLYVVFGQMKVINMAHAEFLVIGSYTMCLASKFVIEVMPEFINYYLWVAIPLAFVVAFIVGWIIEWILISRLYHRPLDTLLATWGLSLIMQQCFRTFIGAREMSATLPEWLMGSWAPTDIIDIPINGLVILATTIILTVGLVFFTNKTRWGLRMRSTSQNRQMSQALGINTKVTDRFTFALACGISGIGGAFLTTVVSTSPTAGTTYIVDSFLVLVLGGLGSLFGLVISGGFLALLSSILEFFMSGSVAKVWLYLIIFVVLAKFTKGLFSSNIRS</sequence>
<keyword evidence="5" id="KW-0029">Amino-acid transport</keyword>
<comment type="subcellular location">
    <subcellularLocation>
        <location evidence="1">Cell membrane</location>
        <topology evidence="1">Multi-pass membrane protein</topology>
    </subcellularLocation>
</comment>
<accession>A0A2S7TYA1</accession>
<keyword evidence="7 9" id="KW-0472">Membrane</keyword>
<dbReference type="NCBIfam" id="TIGR03409">
    <property type="entry name" value="urea_trans_UrtB"/>
    <property type="match status" value="1"/>
</dbReference>
<dbReference type="GO" id="GO:0022857">
    <property type="term" value="F:transmembrane transporter activity"/>
    <property type="evidence" value="ECO:0007669"/>
    <property type="project" value="InterPro"/>
</dbReference>
<feature type="transmembrane region" description="Helical" evidence="9">
    <location>
        <begin position="12"/>
        <end position="38"/>
    </location>
</feature>
<dbReference type="AlphaFoldDB" id="A0A2S7TYA1"/>
<evidence type="ECO:0000256" key="5">
    <source>
        <dbReference type="ARBA" id="ARBA00022970"/>
    </source>
</evidence>
<gene>
    <name evidence="10" type="ORF">BSZ32_00870</name>
</gene>
<dbReference type="InterPro" id="IPR017779">
    <property type="entry name" value="ABC_UrtB_bac"/>
</dbReference>
<keyword evidence="2" id="KW-0813">Transport</keyword>
<keyword evidence="3" id="KW-1003">Cell membrane</keyword>
<feature type="transmembrane region" description="Helical" evidence="9">
    <location>
        <begin position="210"/>
        <end position="233"/>
    </location>
</feature>
<evidence type="ECO:0000256" key="2">
    <source>
        <dbReference type="ARBA" id="ARBA00022448"/>
    </source>
</evidence>
<reference evidence="10 11" key="1">
    <citation type="submission" date="2016-12" db="EMBL/GenBank/DDBJ databases">
        <title>Study of bacterial adaptation to deep sea.</title>
        <authorList>
            <person name="Song J."/>
            <person name="Yoshizawa S."/>
            <person name="Kogure K."/>
        </authorList>
    </citation>
    <scope>NUCLEOTIDE SEQUENCE [LARGE SCALE GENOMIC DNA]</scope>
    <source>
        <strain evidence="10 11">SAORIC-165</strain>
    </source>
</reference>
<evidence type="ECO:0000256" key="8">
    <source>
        <dbReference type="ARBA" id="ARBA00037998"/>
    </source>
</evidence>
<evidence type="ECO:0000256" key="4">
    <source>
        <dbReference type="ARBA" id="ARBA00022692"/>
    </source>
</evidence>
<evidence type="ECO:0000313" key="10">
    <source>
        <dbReference type="EMBL" id="PQJ27191.1"/>
    </source>
</evidence>